<dbReference type="AlphaFoldDB" id="A0A3R9URZ3"/>
<dbReference type="EMBL" id="RWIU01000010">
    <property type="protein sequence ID" value="RSK38916.1"/>
    <property type="molecule type" value="Genomic_DNA"/>
</dbReference>
<comment type="caution">
    <text evidence="1">The sequence shown here is derived from an EMBL/GenBank/DDBJ whole genome shotgun (WGS) entry which is preliminary data.</text>
</comment>
<reference evidence="1 2" key="1">
    <citation type="submission" date="2018-12" db="EMBL/GenBank/DDBJ databases">
        <authorList>
            <person name="Feng G."/>
            <person name="Zhu H."/>
        </authorList>
    </citation>
    <scope>NUCLEOTIDE SEQUENCE [LARGE SCALE GENOMIC DNA]</scope>
    <source>
        <strain evidence="1 2">LMG 26000</strain>
    </source>
</reference>
<organism evidence="1 2">
    <name type="scientific">Hymenobacter perfusus</name>
    <dbReference type="NCBI Taxonomy" id="1236770"/>
    <lineage>
        <taxon>Bacteria</taxon>
        <taxon>Pseudomonadati</taxon>
        <taxon>Bacteroidota</taxon>
        <taxon>Cytophagia</taxon>
        <taxon>Cytophagales</taxon>
        <taxon>Hymenobacteraceae</taxon>
        <taxon>Hymenobacter</taxon>
    </lineage>
</organism>
<dbReference type="Proteomes" id="UP000270291">
    <property type="component" value="Unassembled WGS sequence"/>
</dbReference>
<proteinExistence type="predicted"/>
<dbReference type="OrthoDB" id="1034872at2"/>
<sequence>MLLLQAWKTPCIPIVKRPPCTTLFMSSGTLYYTCKARANMKATPFHVSAPREHRPKSSNELDERVLERSDWVLWTLAPNGIVLHNLQRRYFLELDNLGYSVWGFLDGARTVEEVINRCCSVQDNGELQPSCELHIRNMISTMAQYGFIEERNR</sequence>
<accession>A0A3R9URZ3</accession>
<evidence type="ECO:0000313" key="2">
    <source>
        <dbReference type="Proteomes" id="UP000270291"/>
    </source>
</evidence>
<name>A0A3R9URZ3_9BACT</name>
<protein>
    <submittedName>
        <fullName evidence="1">PqqD family protein</fullName>
    </submittedName>
</protein>
<gene>
    <name evidence="1" type="ORF">EI293_20565</name>
</gene>
<evidence type="ECO:0000313" key="1">
    <source>
        <dbReference type="EMBL" id="RSK38916.1"/>
    </source>
</evidence>
<keyword evidence="2" id="KW-1185">Reference proteome</keyword>